<name>A0A0L8I411_OCTBM</name>
<dbReference type="EMBL" id="KQ416616">
    <property type="protein sequence ID" value="KOF96212.1"/>
    <property type="molecule type" value="Genomic_DNA"/>
</dbReference>
<evidence type="ECO:0000256" key="1">
    <source>
        <dbReference type="SAM" id="SignalP"/>
    </source>
</evidence>
<organism evidence="2">
    <name type="scientific">Octopus bimaculoides</name>
    <name type="common">California two-spotted octopus</name>
    <dbReference type="NCBI Taxonomy" id="37653"/>
    <lineage>
        <taxon>Eukaryota</taxon>
        <taxon>Metazoa</taxon>
        <taxon>Spiralia</taxon>
        <taxon>Lophotrochozoa</taxon>
        <taxon>Mollusca</taxon>
        <taxon>Cephalopoda</taxon>
        <taxon>Coleoidea</taxon>
        <taxon>Octopodiformes</taxon>
        <taxon>Octopoda</taxon>
        <taxon>Incirrata</taxon>
        <taxon>Octopodidae</taxon>
        <taxon>Octopus</taxon>
    </lineage>
</organism>
<evidence type="ECO:0008006" key="3">
    <source>
        <dbReference type="Google" id="ProtNLM"/>
    </source>
</evidence>
<accession>A0A0L8I411</accession>
<feature type="signal peptide" evidence="1">
    <location>
        <begin position="1"/>
        <end position="25"/>
    </location>
</feature>
<feature type="chain" id="PRO_5005584118" description="Secreted protein" evidence="1">
    <location>
        <begin position="26"/>
        <end position="84"/>
    </location>
</feature>
<sequence>MRTLIELSLVVFILVLSILNSKCHQGRISCLSFFSLSIHEIRQDRQTDIIRASRGTPYVTCAFGIQVQITPWLIWELDLIGSLV</sequence>
<proteinExistence type="predicted"/>
<keyword evidence="1" id="KW-0732">Signal</keyword>
<dbReference type="AlphaFoldDB" id="A0A0L8I411"/>
<evidence type="ECO:0000313" key="2">
    <source>
        <dbReference type="EMBL" id="KOF96212.1"/>
    </source>
</evidence>
<protein>
    <recommendedName>
        <fullName evidence="3">Secreted protein</fullName>
    </recommendedName>
</protein>
<reference evidence="2" key="1">
    <citation type="submission" date="2015-07" db="EMBL/GenBank/DDBJ databases">
        <title>MeaNS - Measles Nucleotide Surveillance Program.</title>
        <authorList>
            <person name="Tran T."/>
            <person name="Druce J."/>
        </authorList>
    </citation>
    <scope>NUCLEOTIDE SEQUENCE</scope>
    <source>
        <strain evidence="2">UCB-OBI-ISO-001</strain>
        <tissue evidence="2">Gonad</tissue>
    </source>
</reference>
<gene>
    <name evidence="2" type="ORF">OCBIM_22036074mg</name>
</gene>